<proteinExistence type="inferred from homology"/>
<comment type="similarity">
    <text evidence="7">Belongs to the binding-protein-dependent transport system permease family.</text>
</comment>
<dbReference type="PROSITE" id="PS50928">
    <property type="entry name" value="ABC_TM1"/>
    <property type="match status" value="1"/>
</dbReference>
<dbReference type="InterPro" id="IPR035906">
    <property type="entry name" value="MetI-like_sf"/>
</dbReference>
<organism evidence="9">
    <name type="scientific">Caldilineaceae bacterium SB0662_bin_9</name>
    <dbReference type="NCBI Taxonomy" id="2605258"/>
    <lineage>
        <taxon>Bacteria</taxon>
        <taxon>Bacillati</taxon>
        <taxon>Chloroflexota</taxon>
        <taxon>Caldilineae</taxon>
        <taxon>Caldilineales</taxon>
        <taxon>Caldilineaceae</taxon>
    </lineage>
</organism>
<dbReference type="AlphaFoldDB" id="A0A6B1DQV0"/>
<feature type="domain" description="ABC transmembrane type-1" evidence="8">
    <location>
        <begin position="111"/>
        <end position="328"/>
    </location>
</feature>
<dbReference type="GO" id="GO:0055085">
    <property type="term" value="P:transmembrane transport"/>
    <property type="evidence" value="ECO:0007669"/>
    <property type="project" value="InterPro"/>
</dbReference>
<keyword evidence="5 7" id="KW-1133">Transmembrane helix</keyword>
<evidence type="ECO:0000256" key="7">
    <source>
        <dbReference type="RuleBase" id="RU363032"/>
    </source>
</evidence>
<evidence type="ECO:0000256" key="3">
    <source>
        <dbReference type="ARBA" id="ARBA00022475"/>
    </source>
</evidence>
<feature type="transmembrane region" description="Helical" evidence="7">
    <location>
        <begin position="113"/>
        <end position="136"/>
    </location>
</feature>
<feature type="transmembrane region" description="Helical" evidence="7">
    <location>
        <begin position="261"/>
        <end position="285"/>
    </location>
</feature>
<evidence type="ECO:0000313" key="9">
    <source>
        <dbReference type="EMBL" id="MYD89153.1"/>
    </source>
</evidence>
<keyword evidence="2 7" id="KW-0813">Transport</keyword>
<keyword evidence="3" id="KW-1003">Cell membrane</keyword>
<dbReference type="PANTHER" id="PTHR30465:SF55">
    <property type="entry name" value="OLIGOPEPTIDE ABC TRANSPORTER, PERMEASE PROTEIN"/>
    <property type="match status" value="1"/>
</dbReference>
<evidence type="ECO:0000256" key="4">
    <source>
        <dbReference type="ARBA" id="ARBA00022692"/>
    </source>
</evidence>
<comment type="subcellular location">
    <subcellularLocation>
        <location evidence="1 7">Cell membrane</location>
        <topology evidence="1 7">Multi-pass membrane protein</topology>
    </subcellularLocation>
</comment>
<gene>
    <name evidence="9" type="ORF">F4Y08_02270</name>
</gene>
<dbReference type="EMBL" id="VXPY01000013">
    <property type="protein sequence ID" value="MYD89153.1"/>
    <property type="molecule type" value="Genomic_DNA"/>
</dbReference>
<sequence>MKPLVSYVITRALMFVLSIWGAFTLAFFFFHLIPGDPVSAYLQQLEQQFSQTVDAADAAAMAAEMKARLGIDGSLPEQYWRFLGNVFIRFDLGPSFINFPKPALEHILEKLPWTLWLLGTSTIISWILGFVVGGIIGTFRNNFASQFLINFSLVISQIPSYFTALFALFLFGYWFVLLPTKGAYDPGIEKDLLNPRFLLSVARYAIMPAMAVVMVGVAGTLISTRSLVTTILGDDYLQFAHAKGLRRSHILMRYVLRNAMLPQITGLALSLGFVLNGFYLVEIIFNYPGMGSLFLSAIRLLDYNLILGIVLMSITVVLAATFIIDLFLPLIDPRIKLSD</sequence>
<feature type="transmembrane region" description="Helical" evidence="7">
    <location>
        <begin position="12"/>
        <end position="33"/>
    </location>
</feature>
<dbReference type="Gene3D" id="1.10.3720.10">
    <property type="entry name" value="MetI-like"/>
    <property type="match status" value="1"/>
</dbReference>
<protein>
    <submittedName>
        <fullName evidence="9">ABC transporter permease</fullName>
    </submittedName>
</protein>
<evidence type="ECO:0000256" key="1">
    <source>
        <dbReference type="ARBA" id="ARBA00004651"/>
    </source>
</evidence>
<feature type="transmembrane region" description="Helical" evidence="7">
    <location>
        <begin position="148"/>
        <end position="177"/>
    </location>
</feature>
<dbReference type="Pfam" id="PF00528">
    <property type="entry name" value="BPD_transp_1"/>
    <property type="match status" value="1"/>
</dbReference>
<keyword evidence="4 7" id="KW-0812">Transmembrane</keyword>
<evidence type="ECO:0000256" key="5">
    <source>
        <dbReference type="ARBA" id="ARBA00022989"/>
    </source>
</evidence>
<dbReference type="SUPFAM" id="SSF161098">
    <property type="entry name" value="MetI-like"/>
    <property type="match status" value="1"/>
</dbReference>
<comment type="caution">
    <text evidence="9">The sequence shown here is derived from an EMBL/GenBank/DDBJ whole genome shotgun (WGS) entry which is preliminary data.</text>
</comment>
<feature type="transmembrane region" description="Helical" evidence="7">
    <location>
        <begin position="305"/>
        <end position="328"/>
    </location>
</feature>
<feature type="transmembrane region" description="Helical" evidence="7">
    <location>
        <begin position="197"/>
        <end position="222"/>
    </location>
</feature>
<accession>A0A6B1DQV0</accession>
<dbReference type="GO" id="GO:0005886">
    <property type="term" value="C:plasma membrane"/>
    <property type="evidence" value="ECO:0007669"/>
    <property type="project" value="UniProtKB-SubCell"/>
</dbReference>
<evidence type="ECO:0000256" key="6">
    <source>
        <dbReference type="ARBA" id="ARBA00023136"/>
    </source>
</evidence>
<keyword evidence="6 7" id="KW-0472">Membrane</keyword>
<evidence type="ECO:0000259" key="8">
    <source>
        <dbReference type="PROSITE" id="PS50928"/>
    </source>
</evidence>
<name>A0A6B1DQV0_9CHLR</name>
<evidence type="ECO:0000256" key="2">
    <source>
        <dbReference type="ARBA" id="ARBA00022448"/>
    </source>
</evidence>
<dbReference type="InterPro" id="IPR000515">
    <property type="entry name" value="MetI-like"/>
</dbReference>
<dbReference type="CDD" id="cd06261">
    <property type="entry name" value="TM_PBP2"/>
    <property type="match status" value="1"/>
</dbReference>
<dbReference type="PANTHER" id="PTHR30465">
    <property type="entry name" value="INNER MEMBRANE ABC TRANSPORTER"/>
    <property type="match status" value="1"/>
</dbReference>
<reference evidence="9" key="1">
    <citation type="submission" date="2019-09" db="EMBL/GenBank/DDBJ databases">
        <title>Characterisation of the sponge microbiome using genome-centric metagenomics.</title>
        <authorList>
            <person name="Engelberts J.P."/>
            <person name="Robbins S.J."/>
            <person name="De Goeij J.M."/>
            <person name="Aranda M."/>
            <person name="Bell S.C."/>
            <person name="Webster N.S."/>
        </authorList>
    </citation>
    <scope>NUCLEOTIDE SEQUENCE</scope>
    <source>
        <strain evidence="9">SB0662_bin_9</strain>
    </source>
</reference>